<dbReference type="AlphaFoldDB" id="A0A521C850"/>
<accession>A0A521C850</accession>
<evidence type="ECO:0000313" key="2">
    <source>
        <dbReference type="Proteomes" id="UP000320300"/>
    </source>
</evidence>
<evidence type="ECO:0000313" key="1">
    <source>
        <dbReference type="EMBL" id="SMO55596.1"/>
    </source>
</evidence>
<dbReference type="Proteomes" id="UP000320300">
    <property type="component" value="Unassembled WGS sequence"/>
</dbReference>
<protein>
    <submittedName>
        <fullName evidence="1">Uncharacterized protein</fullName>
    </submittedName>
</protein>
<sequence length="56" mass="5863">MNQVLMGFLIAGTALGGSALTNVESHTTAMNGKTLAPGLLCTKSNKQLYLCFNDDS</sequence>
<keyword evidence="2" id="KW-1185">Reference proteome</keyword>
<proteinExistence type="predicted"/>
<reference evidence="1 2" key="1">
    <citation type="submission" date="2017-05" db="EMBL/GenBank/DDBJ databases">
        <authorList>
            <person name="Varghese N."/>
            <person name="Submissions S."/>
        </authorList>
    </citation>
    <scope>NUCLEOTIDE SEQUENCE [LARGE SCALE GENOMIC DNA]</scope>
    <source>
        <strain evidence="1 2">DSM 19036</strain>
    </source>
</reference>
<organism evidence="1 2">
    <name type="scientific">Pedobacter westerhofensis</name>
    <dbReference type="NCBI Taxonomy" id="425512"/>
    <lineage>
        <taxon>Bacteria</taxon>
        <taxon>Pseudomonadati</taxon>
        <taxon>Bacteroidota</taxon>
        <taxon>Sphingobacteriia</taxon>
        <taxon>Sphingobacteriales</taxon>
        <taxon>Sphingobacteriaceae</taxon>
        <taxon>Pedobacter</taxon>
    </lineage>
</organism>
<name>A0A521C850_9SPHI</name>
<gene>
    <name evidence="1" type="ORF">SAMN06265348_103301</name>
</gene>
<dbReference type="EMBL" id="FXTN01000003">
    <property type="protein sequence ID" value="SMO55596.1"/>
    <property type="molecule type" value="Genomic_DNA"/>
</dbReference>
<dbReference type="RefSeq" id="WP_185960410.1">
    <property type="nucleotide sequence ID" value="NZ_CBCSJO010000004.1"/>
</dbReference>